<accession>A0A7V9Z6Z6</accession>
<reference evidence="1 2" key="1">
    <citation type="submission" date="2020-07" db="EMBL/GenBank/DDBJ databases">
        <title>Genomic Encyclopedia of Type Strains, Phase IV (KMG-IV): sequencing the most valuable type-strain genomes for metagenomic binning, comparative biology and taxonomic classification.</title>
        <authorList>
            <person name="Goeker M."/>
        </authorList>
    </citation>
    <scope>NUCLEOTIDE SEQUENCE [LARGE SCALE GENOMIC DNA]</scope>
    <source>
        <strain evidence="1 2">DSM 15730</strain>
    </source>
</reference>
<proteinExistence type="predicted"/>
<dbReference type="EMBL" id="JACDUT010000005">
    <property type="protein sequence ID" value="MBA2875085.1"/>
    <property type="molecule type" value="Genomic_DNA"/>
</dbReference>
<gene>
    <name evidence="1" type="ORF">HNR31_001858</name>
</gene>
<sequence>MHTIRLIITLFFSGTAVSLLAYQFVEIVHAFIDFILERHS</sequence>
<evidence type="ECO:0000313" key="1">
    <source>
        <dbReference type="EMBL" id="MBA2875085.1"/>
    </source>
</evidence>
<organism evidence="1 2">
    <name type="scientific">Thermaerobacillus caldiproteolyticus</name>
    <dbReference type="NCBI Taxonomy" id="247480"/>
    <lineage>
        <taxon>Bacteria</taxon>
        <taxon>Bacillati</taxon>
        <taxon>Bacillota</taxon>
        <taxon>Bacilli</taxon>
        <taxon>Bacillales</taxon>
        <taxon>Anoxybacillaceae</taxon>
        <taxon>Thermaerobacillus</taxon>
    </lineage>
</organism>
<name>A0A7V9Z6Z6_9BACL</name>
<keyword evidence="2" id="KW-1185">Reference proteome</keyword>
<evidence type="ECO:0000313" key="2">
    <source>
        <dbReference type="Proteomes" id="UP000523087"/>
    </source>
</evidence>
<protein>
    <submittedName>
        <fullName evidence="1">Uncharacterized protein</fullName>
    </submittedName>
</protein>
<dbReference type="AlphaFoldDB" id="A0A7V9Z6Z6"/>
<comment type="caution">
    <text evidence="1">The sequence shown here is derived from an EMBL/GenBank/DDBJ whole genome shotgun (WGS) entry which is preliminary data.</text>
</comment>
<dbReference type="Proteomes" id="UP000523087">
    <property type="component" value="Unassembled WGS sequence"/>
</dbReference>
<dbReference type="RefSeq" id="WP_258561041.1">
    <property type="nucleotide sequence ID" value="NZ_CP064060.1"/>
</dbReference>